<comment type="caution">
    <text evidence="2">The sequence shown here is derived from an EMBL/GenBank/DDBJ whole genome shotgun (WGS) entry which is preliminary data.</text>
</comment>
<keyword evidence="1" id="KW-1133">Transmembrane helix</keyword>
<evidence type="ECO:0000313" key="3">
    <source>
        <dbReference type="Proteomes" id="UP001642540"/>
    </source>
</evidence>
<reference evidence="2 3" key="1">
    <citation type="submission" date="2024-08" db="EMBL/GenBank/DDBJ databases">
        <authorList>
            <person name="Cucini C."/>
            <person name="Frati F."/>
        </authorList>
    </citation>
    <scope>NUCLEOTIDE SEQUENCE [LARGE SCALE GENOMIC DNA]</scope>
</reference>
<dbReference type="Proteomes" id="UP001642540">
    <property type="component" value="Unassembled WGS sequence"/>
</dbReference>
<dbReference type="EMBL" id="CAXLJM020000007">
    <property type="protein sequence ID" value="CAL8072199.1"/>
    <property type="molecule type" value="Genomic_DNA"/>
</dbReference>
<protein>
    <submittedName>
        <fullName evidence="2">Uncharacterized protein</fullName>
    </submittedName>
</protein>
<keyword evidence="1" id="KW-0472">Membrane</keyword>
<name>A0ABP1PSP0_9HEXA</name>
<keyword evidence="1" id="KW-0812">Transmembrane</keyword>
<gene>
    <name evidence="2" type="ORF">ODALV1_LOCUS2048</name>
</gene>
<evidence type="ECO:0000256" key="1">
    <source>
        <dbReference type="SAM" id="Phobius"/>
    </source>
</evidence>
<organism evidence="2 3">
    <name type="scientific">Orchesella dallaii</name>
    <dbReference type="NCBI Taxonomy" id="48710"/>
    <lineage>
        <taxon>Eukaryota</taxon>
        <taxon>Metazoa</taxon>
        <taxon>Ecdysozoa</taxon>
        <taxon>Arthropoda</taxon>
        <taxon>Hexapoda</taxon>
        <taxon>Collembola</taxon>
        <taxon>Entomobryomorpha</taxon>
        <taxon>Entomobryoidea</taxon>
        <taxon>Orchesellidae</taxon>
        <taxon>Orchesellinae</taxon>
        <taxon>Orchesella</taxon>
    </lineage>
</organism>
<feature type="transmembrane region" description="Helical" evidence="1">
    <location>
        <begin position="100"/>
        <end position="125"/>
    </location>
</feature>
<proteinExistence type="predicted"/>
<accession>A0ABP1PSP0</accession>
<keyword evidence="3" id="KW-1185">Reference proteome</keyword>
<evidence type="ECO:0000313" key="2">
    <source>
        <dbReference type="EMBL" id="CAL8072199.1"/>
    </source>
</evidence>
<sequence length="188" mass="21042">MANPDDPFQGRGAVKVVAIVDVILAAMLLCFYGVKWVTHEEPLADQPFRGPITLESVIRHQAILIWTSVIIVHSMQLVMSLVLLSGVYDEDAEDALGKCQMWWCSALTLFMVLALEAAVTGYLMLNTSGMQPISMAIFFLKLIFRLIAVTNVRKFMKNLKKAPPSSVHQKVYIRSKTIGPPPSNYIRY</sequence>
<feature type="transmembrane region" description="Helical" evidence="1">
    <location>
        <begin position="63"/>
        <end position="88"/>
    </location>
</feature>
<feature type="transmembrane region" description="Helical" evidence="1">
    <location>
        <begin position="131"/>
        <end position="152"/>
    </location>
</feature>
<feature type="transmembrane region" description="Helical" evidence="1">
    <location>
        <begin position="12"/>
        <end position="34"/>
    </location>
</feature>